<reference evidence="1" key="1">
    <citation type="submission" date="2015-12" db="EMBL/GenBank/DDBJ databases">
        <title>Gene expression during late stages of embryo sac development: a critical building block for successful pollen-pistil interactions.</title>
        <authorList>
            <person name="Liu Y."/>
            <person name="Joly V."/>
            <person name="Sabar M."/>
            <person name="Matton D.P."/>
        </authorList>
    </citation>
    <scope>NUCLEOTIDE SEQUENCE</scope>
</reference>
<organism evidence="1">
    <name type="scientific">Solanum chacoense</name>
    <name type="common">Chaco potato</name>
    <dbReference type="NCBI Taxonomy" id="4108"/>
    <lineage>
        <taxon>Eukaryota</taxon>
        <taxon>Viridiplantae</taxon>
        <taxon>Streptophyta</taxon>
        <taxon>Embryophyta</taxon>
        <taxon>Tracheophyta</taxon>
        <taxon>Spermatophyta</taxon>
        <taxon>Magnoliopsida</taxon>
        <taxon>eudicotyledons</taxon>
        <taxon>Gunneridae</taxon>
        <taxon>Pentapetalae</taxon>
        <taxon>asterids</taxon>
        <taxon>lamiids</taxon>
        <taxon>Solanales</taxon>
        <taxon>Solanaceae</taxon>
        <taxon>Solanoideae</taxon>
        <taxon>Solaneae</taxon>
        <taxon>Solanum</taxon>
    </lineage>
</organism>
<dbReference type="AlphaFoldDB" id="A0A0V0GR65"/>
<protein>
    <submittedName>
        <fullName evidence="1">Putative ovule protein</fullName>
    </submittedName>
</protein>
<evidence type="ECO:0000313" key="1">
    <source>
        <dbReference type="EMBL" id="JAP10705.1"/>
    </source>
</evidence>
<dbReference type="EMBL" id="GEDG01032651">
    <property type="protein sequence ID" value="JAP10705.1"/>
    <property type="molecule type" value="Transcribed_RNA"/>
</dbReference>
<accession>A0A0V0GR65</accession>
<name>A0A0V0GR65_SOLCH</name>
<proteinExistence type="predicted"/>
<sequence>MVERCSLSTILPLASNHASYWVNSSLTFSRSLVRTSRIALQFHSTSSRACLILTSTSTSQSMAPFPDLSGITLSGG</sequence>